<dbReference type="PANTHER" id="PTHR12428">
    <property type="entry name" value="OXA1"/>
    <property type="match status" value="1"/>
</dbReference>
<dbReference type="AlphaFoldDB" id="M4BD16"/>
<dbReference type="STRING" id="559515.M4BD16"/>
<comment type="subcellular location">
    <subcellularLocation>
        <location evidence="1 5">Membrane</location>
        <topology evidence="1 5">Multi-pass membrane protein</topology>
    </subcellularLocation>
</comment>
<evidence type="ECO:0000256" key="5">
    <source>
        <dbReference type="RuleBase" id="RU003945"/>
    </source>
</evidence>
<feature type="transmembrane region" description="Helical" evidence="7">
    <location>
        <begin position="677"/>
        <end position="700"/>
    </location>
</feature>
<evidence type="ECO:0000256" key="2">
    <source>
        <dbReference type="ARBA" id="ARBA00022692"/>
    </source>
</evidence>
<feature type="domain" description="Membrane insertase YidC/Oxa/ALB C-terminal" evidence="8">
    <location>
        <begin position="679"/>
        <end position="869"/>
    </location>
</feature>
<dbReference type="EnsemblProtists" id="HpaT804183">
    <property type="protein sequence ID" value="HpaP804183"/>
    <property type="gene ID" value="HpaG804183"/>
</dbReference>
<reference evidence="10" key="1">
    <citation type="journal article" date="2010" name="Science">
        <title>Signatures of adaptation to obligate biotrophy in the Hyaloperonospora arabidopsidis genome.</title>
        <authorList>
            <person name="Baxter L."/>
            <person name="Tripathy S."/>
            <person name="Ishaque N."/>
            <person name="Boot N."/>
            <person name="Cabral A."/>
            <person name="Kemen E."/>
            <person name="Thines M."/>
            <person name="Ah-Fong A."/>
            <person name="Anderson R."/>
            <person name="Badejoko W."/>
            <person name="Bittner-Eddy P."/>
            <person name="Boore J.L."/>
            <person name="Chibucos M.C."/>
            <person name="Coates M."/>
            <person name="Dehal P."/>
            <person name="Delehaunty K."/>
            <person name="Dong S."/>
            <person name="Downton P."/>
            <person name="Dumas B."/>
            <person name="Fabro G."/>
            <person name="Fronick C."/>
            <person name="Fuerstenberg S.I."/>
            <person name="Fulton L."/>
            <person name="Gaulin E."/>
            <person name="Govers F."/>
            <person name="Hughes L."/>
            <person name="Humphray S."/>
            <person name="Jiang R.H."/>
            <person name="Judelson H."/>
            <person name="Kamoun S."/>
            <person name="Kyung K."/>
            <person name="Meijer H."/>
            <person name="Minx P."/>
            <person name="Morris P."/>
            <person name="Nelson J."/>
            <person name="Phuntumart V."/>
            <person name="Qutob D."/>
            <person name="Rehmany A."/>
            <person name="Rougon-Cardoso A."/>
            <person name="Ryden P."/>
            <person name="Torto-Alalibo T."/>
            <person name="Studholme D."/>
            <person name="Wang Y."/>
            <person name="Win J."/>
            <person name="Wood J."/>
            <person name="Clifton S.W."/>
            <person name="Rogers J."/>
            <person name="Van den Ackerveken G."/>
            <person name="Jones J.D."/>
            <person name="McDowell J.M."/>
            <person name="Beynon J."/>
            <person name="Tyler B.M."/>
        </authorList>
    </citation>
    <scope>NUCLEOTIDE SEQUENCE [LARGE SCALE GENOMIC DNA]</scope>
    <source>
        <strain evidence="10">Emoy2</strain>
    </source>
</reference>
<keyword evidence="2 5" id="KW-0812">Transmembrane</keyword>
<dbReference type="HOGENOM" id="CLU_014227_0_0_1"/>
<dbReference type="GO" id="GO:0032979">
    <property type="term" value="P:protein insertion into mitochondrial inner membrane from matrix"/>
    <property type="evidence" value="ECO:0007669"/>
    <property type="project" value="TreeGrafter"/>
</dbReference>
<evidence type="ECO:0000313" key="9">
    <source>
        <dbReference type="EnsemblProtists" id="HpaP804183"/>
    </source>
</evidence>
<dbReference type="eggNOG" id="KOG4379">
    <property type="taxonomic scope" value="Eukaryota"/>
</dbReference>
<accession>M4BD16</accession>
<organism evidence="9 10">
    <name type="scientific">Hyaloperonospora arabidopsidis (strain Emoy2)</name>
    <name type="common">Downy mildew agent</name>
    <name type="synonym">Peronospora arabidopsidis</name>
    <dbReference type="NCBI Taxonomy" id="559515"/>
    <lineage>
        <taxon>Eukaryota</taxon>
        <taxon>Sar</taxon>
        <taxon>Stramenopiles</taxon>
        <taxon>Oomycota</taxon>
        <taxon>Peronosporomycetes</taxon>
        <taxon>Peronosporales</taxon>
        <taxon>Peronosporaceae</taxon>
        <taxon>Hyaloperonospora</taxon>
    </lineage>
</organism>
<evidence type="ECO:0000259" key="8">
    <source>
        <dbReference type="Pfam" id="PF02096"/>
    </source>
</evidence>
<feature type="region of interest" description="Disordered" evidence="6">
    <location>
        <begin position="343"/>
        <end position="370"/>
    </location>
</feature>
<dbReference type="InParanoid" id="M4BD16"/>
<protein>
    <recommendedName>
        <fullName evidence="8">Membrane insertase YidC/Oxa/ALB C-terminal domain-containing protein</fullName>
    </recommendedName>
</protein>
<feature type="transmembrane region" description="Helical" evidence="7">
    <location>
        <begin position="835"/>
        <end position="856"/>
    </location>
</feature>
<dbReference type="Proteomes" id="UP000011713">
    <property type="component" value="Unassembled WGS sequence"/>
</dbReference>
<dbReference type="Pfam" id="PF02096">
    <property type="entry name" value="60KD_IMP"/>
    <property type="match status" value="1"/>
</dbReference>
<evidence type="ECO:0000256" key="3">
    <source>
        <dbReference type="ARBA" id="ARBA00022989"/>
    </source>
</evidence>
<evidence type="ECO:0000256" key="6">
    <source>
        <dbReference type="SAM" id="MobiDB-lite"/>
    </source>
</evidence>
<evidence type="ECO:0000256" key="7">
    <source>
        <dbReference type="SAM" id="Phobius"/>
    </source>
</evidence>
<proteinExistence type="inferred from homology"/>
<dbReference type="NCBIfam" id="TIGR03592">
    <property type="entry name" value="yidC_oxa1_cterm"/>
    <property type="match status" value="1"/>
</dbReference>
<dbReference type="EMBL" id="JH598146">
    <property type="status" value="NOT_ANNOTATED_CDS"/>
    <property type="molecule type" value="Genomic_DNA"/>
</dbReference>
<keyword evidence="4 7" id="KW-0472">Membrane</keyword>
<dbReference type="OMA" id="ESAMITT"/>
<sequence>MASGHMEVHRAFIDNAFDRYVLATGDELTKRATALSAPALAPLLADPGMRKKAHWEARVHHNALTLDPFLSQSYGATVAYFVNASYQLVQVLEHKTRGVKFKGVYDLPQLAARQENVSVQVAGKGSVVYCDGHGTLHCLTAETDQEGSKWSQVYECAPWGVVPLLLVGAFYDAQHHHLRAVVAEPLFGNGEDRAFRLSVVRILLPTASTTQSGMEVVPTELELNHVTSTIAVVSKLPTLVSFSGPDVVLLVEGTYELLMKLVADKSKRTVVNVVPVATGVSVGHVRRHDEDNLTDDGMTDLLSAFPRAGIGFHGDITKPKDPSELALVDFKTSLTDRFHKSSTPFSSVATPLNEAPPASTHQNKEGASRTLGHRCEVPTAESLLSGFEECDSGDPNARASLLLVNYEQQVVQHQLGIDCMQFQFLCPSARVQDSSDYKSALLFRNDVHGLIFELNVTGDPLTLLHTATLPAFGFVQASKQEKKFMSCHASGSLACIGEFQRRVFMYQGKSSETDRESHTRKQHVVEFGDQEILGMQIADENTVLLLQPYKKATFSTQSAAMLLSMRQMRPAVTSMARSVARSGPRIAQTDCSLRFEHAVAGRLIPTHFCNGRSFSSSPVVGLATDDRVVEGSHVEGAEQALDAAASAVDYASVSDLGYGLSDIAIRSLDLIHSTTGLPWWATIIATTVAVRTVFFPITVVSMRNAAKMKLFQPDMEKLRNEMDANPTRDPESVKEFQKKYKTLMKKHDVNPLKSMLTPLAQIPVFIGFFWGLQDISKYFPEYAHEGIGWVKDLSVADPTTALPVISSALLVASVELGGDAMTGEMKDKMKFGMRCFAVLMVPLTMNFQSGIFVYWVTSNMYTLTQTALLRLNFVKRAFNIPVTEVQRLETSSVTMTSPFEAAVARAKEGTIVKTHMYKPTKPSKKKQ</sequence>
<evidence type="ECO:0000313" key="10">
    <source>
        <dbReference type="Proteomes" id="UP000011713"/>
    </source>
</evidence>
<dbReference type="GO" id="GO:0032977">
    <property type="term" value="F:membrane insertase activity"/>
    <property type="evidence" value="ECO:0007669"/>
    <property type="project" value="InterPro"/>
</dbReference>
<keyword evidence="10" id="KW-1185">Reference proteome</keyword>
<reference evidence="9" key="2">
    <citation type="submission" date="2015-06" db="UniProtKB">
        <authorList>
            <consortium name="EnsemblProtists"/>
        </authorList>
    </citation>
    <scope>IDENTIFICATION</scope>
    <source>
        <strain evidence="9">Emoy2</strain>
    </source>
</reference>
<keyword evidence="3 7" id="KW-1133">Transmembrane helix</keyword>
<name>M4BD16_HYAAE</name>
<dbReference type="GO" id="GO:0005743">
    <property type="term" value="C:mitochondrial inner membrane"/>
    <property type="evidence" value="ECO:0007669"/>
    <property type="project" value="TreeGrafter"/>
</dbReference>
<dbReference type="VEuPathDB" id="FungiDB:HpaG804183"/>
<evidence type="ECO:0000256" key="1">
    <source>
        <dbReference type="ARBA" id="ARBA00004141"/>
    </source>
</evidence>
<dbReference type="InterPro" id="IPR001708">
    <property type="entry name" value="YidC/ALB3/OXA1/COX18"/>
</dbReference>
<evidence type="ECO:0000256" key="4">
    <source>
        <dbReference type="ARBA" id="ARBA00023136"/>
    </source>
</evidence>
<comment type="similarity">
    <text evidence="5">Belongs to the OXA1/ALB3/YidC family.</text>
</comment>
<dbReference type="PANTHER" id="PTHR12428:SF65">
    <property type="entry name" value="CYTOCHROME C OXIDASE ASSEMBLY PROTEIN COX18, MITOCHONDRIAL"/>
    <property type="match status" value="1"/>
</dbReference>
<dbReference type="eggNOG" id="KOG1239">
    <property type="taxonomic scope" value="Eukaryota"/>
</dbReference>
<dbReference type="InterPro" id="IPR028055">
    <property type="entry name" value="YidC/Oxa/ALB_C"/>
</dbReference>
<dbReference type="CDD" id="cd20069">
    <property type="entry name" value="5TM_Oxa1-like"/>
    <property type="match status" value="1"/>
</dbReference>